<comment type="catalytic activity">
    <reaction evidence="1">
        <text>ATP + protein L-histidine = ADP + protein N-phospho-L-histidine.</text>
        <dbReference type="EC" id="2.7.13.3"/>
    </reaction>
</comment>
<dbReference type="Gene3D" id="1.10.287.130">
    <property type="match status" value="1"/>
</dbReference>
<accession>A0A8E6B8U7</accession>
<evidence type="ECO:0000256" key="5">
    <source>
        <dbReference type="ARBA" id="ARBA00022741"/>
    </source>
</evidence>
<keyword evidence="4" id="KW-0808">Transferase</keyword>
<dbReference type="EC" id="2.7.13.3" evidence="2"/>
<organism evidence="10 11">
    <name type="scientific">Telmatocola sphagniphila</name>
    <dbReference type="NCBI Taxonomy" id="1123043"/>
    <lineage>
        <taxon>Bacteria</taxon>
        <taxon>Pseudomonadati</taxon>
        <taxon>Planctomycetota</taxon>
        <taxon>Planctomycetia</taxon>
        <taxon>Gemmatales</taxon>
        <taxon>Gemmataceae</taxon>
    </lineage>
</organism>
<dbReference type="AlphaFoldDB" id="A0A8E6B8U7"/>
<evidence type="ECO:0000256" key="6">
    <source>
        <dbReference type="ARBA" id="ARBA00022777"/>
    </source>
</evidence>
<dbReference type="Pfam" id="PF02518">
    <property type="entry name" value="HATPase_c"/>
    <property type="match status" value="1"/>
</dbReference>
<dbReference type="GO" id="GO:0000155">
    <property type="term" value="F:phosphorelay sensor kinase activity"/>
    <property type="evidence" value="ECO:0007669"/>
    <property type="project" value="InterPro"/>
</dbReference>
<dbReference type="EMBL" id="CP074694">
    <property type="protein sequence ID" value="QVL32525.1"/>
    <property type="molecule type" value="Genomic_DNA"/>
</dbReference>
<evidence type="ECO:0000313" key="11">
    <source>
        <dbReference type="Proteomes" id="UP000676194"/>
    </source>
</evidence>
<dbReference type="SUPFAM" id="SSF55874">
    <property type="entry name" value="ATPase domain of HSP90 chaperone/DNA topoisomerase II/histidine kinase"/>
    <property type="match status" value="1"/>
</dbReference>
<evidence type="ECO:0000256" key="4">
    <source>
        <dbReference type="ARBA" id="ARBA00022679"/>
    </source>
</evidence>
<dbReference type="GO" id="GO:0005524">
    <property type="term" value="F:ATP binding"/>
    <property type="evidence" value="ECO:0007669"/>
    <property type="project" value="UniProtKB-KW"/>
</dbReference>
<evidence type="ECO:0000259" key="9">
    <source>
        <dbReference type="PROSITE" id="PS50109"/>
    </source>
</evidence>
<protein>
    <recommendedName>
        <fullName evidence="2">histidine kinase</fullName>
        <ecNumber evidence="2">2.7.13.3</ecNumber>
    </recommendedName>
</protein>
<feature type="domain" description="Histidine kinase" evidence="9">
    <location>
        <begin position="299"/>
        <end position="507"/>
    </location>
</feature>
<evidence type="ECO:0000313" key="10">
    <source>
        <dbReference type="EMBL" id="QVL32525.1"/>
    </source>
</evidence>
<dbReference type="SMART" id="SM00388">
    <property type="entry name" value="HisKA"/>
    <property type="match status" value="1"/>
</dbReference>
<dbReference type="InterPro" id="IPR004358">
    <property type="entry name" value="Sig_transdc_His_kin-like_C"/>
</dbReference>
<keyword evidence="6 10" id="KW-0418">Kinase</keyword>
<keyword evidence="7" id="KW-0067">ATP-binding</keyword>
<dbReference type="InterPro" id="IPR003661">
    <property type="entry name" value="HisK_dim/P_dom"/>
</dbReference>
<keyword evidence="5" id="KW-0547">Nucleotide-binding</keyword>
<keyword evidence="11" id="KW-1185">Reference proteome</keyword>
<dbReference type="CDD" id="cd00082">
    <property type="entry name" value="HisKA"/>
    <property type="match status" value="1"/>
</dbReference>
<dbReference type="SMART" id="SM00387">
    <property type="entry name" value="HATPase_c"/>
    <property type="match status" value="1"/>
</dbReference>
<dbReference type="SUPFAM" id="SSF47384">
    <property type="entry name" value="Homodimeric domain of signal transducing histidine kinase"/>
    <property type="match status" value="1"/>
</dbReference>
<evidence type="ECO:0000256" key="1">
    <source>
        <dbReference type="ARBA" id="ARBA00000085"/>
    </source>
</evidence>
<dbReference type="InterPro" id="IPR036097">
    <property type="entry name" value="HisK_dim/P_sf"/>
</dbReference>
<reference evidence="10" key="1">
    <citation type="submission" date="2021-05" db="EMBL/GenBank/DDBJ databases">
        <title>Complete genome sequence of the cellulolytic planctomycete Telmatocola sphagniphila SP2T and characterization of the first cellulase from planctomycetes.</title>
        <authorList>
            <person name="Rakitin A.L."/>
            <person name="Beletsky A.V."/>
            <person name="Naumoff D.G."/>
            <person name="Kulichevskaya I.S."/>
            <person name="Mardanov A.V."/>
            <person name="Ravin N.V."/>
            <person name="Dedysh S.N."/>
        </authorList>
    </citation>
    <scope>NUCLEOTIDE SEQUENCE</scope>
    <source>
        <strain evidence="10">SP2T</strain>
    </source>
</reference>
<gene>
    <name evidence="10" type="ORF">KIH39_00990</name>
</gene>
<evidence type="ECO:0000256" key="8">
    <source>
        <dbReference type="ARBA" id="ARBA00023012"/>
    </source>
</evidence>
<dbReference type="PRINTS" id="PR00344">
    <property type="entry name" value="BCTRLSENSOR"/>
</dbReference>
<keyword evidence="3" id="KW-0597">Phosphoprotein</keyword>
<sequence length="517" mass="57754">MTQGEGEHSTGADWLRPESATIAALTRLHPMQNWDCLQRDPALLLLIANHLHHRVTPGTLTEAIADILDSDHLLRRIEAQLDQPSDSLQPSTLERMQRRLDLATACSKILAWNDGPAIRFAAGLMEIGLYFVDDREIPSSIELQVEKWGLHLGEIHRRLARRNHWPVWLREALSRWMLPTRPADANPVLQALRVVDELDRALQQGSLPAEIINKCNLSPEQFRKIVIMIGELKFRRPAANPGLRPWLAAALETRQQARTNISDEEMDLLERQVAQPKSYLDEADLRNQKLRSLAEFAGGASHEINNPLAIISGHAQYLLNHTEEEKWQKALWAIIRQTERVHAILNDVMRFARPGLLHEESVDVGEVLQQLVNEYKPVAEPKRISLSSQAGQALFIKADRAQLKHGLGCLLVNSIEAIVSNGWAKFDTTIDANGALTIAIEDSGPGIPASQIDHIFDPFFSGRSAGRGKGLGLSIAWRVADLHGGSIRYSPKPNGPTRFEIELPSDRLQNSLGRMSA</sequence>
<dbReference type="Pfam" id="PF00512">
    <property type="entry name" value="HisKA"/>
    <property type="match status" value="1"/>
</dbReference>
<evidence type="ECO:0000256" key="3">
    <source>
        <dbReference type="ARBA" id="ARBA00022553"/>
    </source>
</evidence>
<dbReference type="RefSeq" id="WP_213497417.1">
    <property type="nucleotide sequence ID" value="NZ_CP074694.1"/>
</dbReference>
<keyword evidence="8" id="KW-0902">Two-component regulatory system</keyword>
<name>A0A8E6B8U7_9BACT</name>
<dbReference type="KEGG" id="tsph:KIH39_00990"/>
<evidence type="ECO:0000256" key="2">
    <source>
        <dbReference type="ARBA" id="ARBA00012438"/>
    </source>
</evidence>
<dbReference type="PANTHER" id="PTHR43065:SF10">
    <property type="entry name" value="PEROXIDE STRESS-ACTIVATED HISTIDINE KINASE MAK3"/>
    <property type="match status" value="1"/>
</dbReference>
<dbReference type="InterPro" id="IPR005467">
    <property type="entry name" value="His_kinase_dom"/>
</dbReference>
<dbReference type="InterPro" id="IPR003594">
    <property type="entry name" value="HATPase_dom"/>
</dbReference>
<dbReference type="Gene3D" id="3.30.565.10">
    <property type="entry name" value="Histidine kinase-like ATPase, C-terminal domain"/>
    <property type="match status" value="1"/>
</dbReference>
<dbReference type="InterPro" id="IPR036890">
    <property type="entry name" value="HATPase_C_sf"/>
</dbReference>
<proteinExistence type="predicted"/>
<dbReference type="Proteomes" id="UP000676194">
    <property type="component" value="Chromosome"/>
</dbReference>
<evidence type="ECO:0000256" key="7">
    <source>
        <dbReference type="ARBA" id="ARBA00022840"/>
    </source>
</evidence>
<dbReference type="PROSITE" id="PS50109">
    <property type="entry name" value="HIS_KIN"/>
    <property type="match status" value="1"/>
</dbReference>
<dbReference type="PANTHER" id="PTHR43065">
    <property type="entry name" value="SENSOR HISTIDINE KINASE"/>
    <property type="match status" value="1"/>
</dbReference>